<protein>
    <submittedName>
        <fullName evidence="3">Uncharacterized protein</fullName>
    </submittedName>
</protein>
<name>C5C2E6_BEUC1</name>
<sequence length="161" mass="15578">MSAGRPQYPPGSPARPGVVPAGAVIRSPAPVSSPVGSPVSPTGPDDDAPAPFAGVLAALGVLMLQAGVLVPASVMVVLGLATAGCASDSWTYPVCTAGTGWLLGALVPAVVGLGAVIGSIVALANARRRPQRAGSVLGVTAIALIALVTLVPALAGVPYFG</sequence>
<accession>C5C2E6</accession>
<keyword evidence="2" id="KW-1133">Transmembrane helix</keyword>
<dbReference type="HOGENOM" id="CLU_1640503_0_0_11"/>
<dbReference type="AlphaFoldDB" id="C5C2E6"/>
<reference evidence="3 4" key="1">
    <citation type="journal article" date="2009" name="Stand. Genomic Sci.">
        <title>Complete genome sequence of Beutenbergia cavernae type strain (HKI 0122).</title>
        <authorList>
            <person name="Land M."/>
            <person name="Pukall R."/>
            <person name="Abt B."/>
            <person name="Goker M."/>
            <person name="Rohde M."/>
            <person name="Glavina Del Rio T."/>
            <person name="Tice H."/>
            <person name="Copeland A."/>
            <person name="Cheng J.F."/>
            <person name="Lucas S."/>
            <person name="Chen F."/>
            <person name="Nolan M."/>
            <person name="Bruce D."/>
            <person name="Goodwin L."/>
            <person name="Pitluck S."/>
            <person name="Ivanova N."/>
            <person name="Mavromatis K."/>
            <person name="Ovchinnikova G."/>
            <person name="Pati A."/>
            <person name="Chen A."/>
            <person name="Palaniappan K."/>
            <person name="Hauser L."/>
            <person name="Chang Y.J."/>
            <person name="Jefferies C.C."/>
            <person name="Saunders E."/>
            <person name="Brettin T."/>
            <person name="Detter J.C."/>
            <person name="Han C."/>
            <person name="Chain P."/>
            <person name="Bristow J."/>
            <person name="Eisen J.A."/>
            <person name="Markowitz V."/>
            <person name="Hugenholtz P."/>
            <person name="Kyrpides N.C."/>
            <person name="Klenk H.P."/>
            <person name="Lapidus A."/>
        </authorList>
    </citation>
    <scope>NUCLEOTIDE SEQUENCE [LARGE SCALE GENOMIC DNA]</scope>
    <source>
        <strain evidence="4">ATCC BAA-8 / DSM 12333 / NBRC 16432</strain>
    </source>
</reference>
<organism evidence="3 4">
    <name type="scientific">Beutenbergia cavernae (strain ATCC BAA-8 / DSM 12333 / CCUG 43141 / JCM 11478 / NBRC 16432 / NCIMB 13614 / HKI 0122)</name>
    <dbReference type="NCBI Taxonomy" id="471853"/>
    <lineage>
        <taxon>Bacteria</taxon>
        <taxon>Bacillati</taxon>
        <taxon>Actinomycetota</taxon>
        <taxon>Actinomycetes</taxon>
        <taxon>Micrococcales</taxon>
        <taxon>Beutenbergiaceae</taxon>
        <taxon>Beutenbergia</taxon>
    </lineage>
</organism>
<keyword evidence="2" id="KW-0472">Membrane</keyword>
<dbReference type="Proteomes" id="UP000007962">
    <property type="component" value="Chromosome"/>
</dbReference>
<dbReference type="EMBL" id="CP001618">
    <property type="protein sequence ID" value="ACQ79632.1"/>
    <property type="molecule type" value="Genomic_DNA"/>
</dbReference>
<gene>
    <name evidence="3" type="ordered locus">Bcav_1373</name>
</gene>
<feature type="transmembrane region" description="Helical" evidence="2">
    <location>
        <begin position="136"/>
        <end position="160"/>
    </location>
</feature>
<feature type="compositionally biased region" description="Low complexity" evidence="1">
    <location>
        <begin position="27"/>
        <end position="40"/>
    </location>
</feature>
<keyword evidence="4" id="KW-1185">Reference proteome</keyword>
<dbReference type="RefSeq" id="WP_015881872.1">
    <property type="nucleotide sequence ID" value="NC_012669.1"/>
</dbReference>
<feature type="transmembrane region" description="Helical" evidence="2">
    <location>
        <begin position="101"/>
        <end position="124"/>
    </location>
</feature>
<evidence type="ECO:0000256" key="1">
    <source>
        <dbReference type="SAM" id="MobiDB-lite"/>
    </source>
</evidence>
<keyword evidence="2" id="KW-0812">Transmembrane</keyword>
<evidence type="ECO:0000313" key="4">
    <source>
        <dbReference type="Proteomes" id="UP000007962"/>
    </source>
</evidence>
<evidence type="ECO:0000313" key="3">
    <source>
        <dbReference type="EMBL" id="ACQ79632.1"/>
    </source>
</evidence>
<feature type="region of interest" description="Disordered" evidence="1">
    <location>
        <begin position="1"/>
        <end position="46"/>
    </location>
</feature>
<proteinExistence type="predicted"/>
<dbReference type="KEGG" id="bcv:Bcav_1373"/>
<evidence type="ECO:0000256" key="2">
    <source>
        <dbReference type="SAM" id="Phobius"/>
    </source>
</evidence>
<feature type="transmembrane region" description="Helical" evidence="2">
    <location>
        <begin position="55"/>
        <end position="81"/>
    </location>
</feature>
<dbReference type="STRING" id="471853.Bcav_1373"/>